<feature type="compositionally biased region" description="Basic and acidic residues" evidence="1">
    <location>
        <begin position="310"/>
        <end position="320"/>
    </location>
</feature>
<evidence type="ECO:0000256" key="1">
    <source>
        <dbReference type="SAM" id="MobiDB-lite"/>
    </source>
</evidence>
<comment type="caution">
    <text evidence="2">The sequence shown here is derived from an EMBL/GenBank/DDBJ whole genome shotgun (WGS) entry which is preliminary data.</text>
</comment>
<proteinExistence type="predicted"/>
<name>A0AAN7ZQY2_9PEZI</name>
<feature type="region of interest" description="Disordered" evidence="1">
    <location>
        <begin position="208"/>
        <end position="329"/>
    </location>
</feature>
<sequence>MPSLCGINVSLQSQYDALTIPEYPLADEASSTPKLDDRVNELKKTADVQIPIYQSSQFWLSYTCPPAPEDCSFRFYYFKLFVKDRCVVSWGTGEEEDWSGKTVFALYDGGHDFERRRVIEKRGFFFPSRGITGINEQEMFEVRVFRSIARKREKGVIESFERMAFKDAGFYITKIGRLEKGECQRRYSYALLDPVDEPYVVFKYHAQGATPTHSPSSSSSQDAVVPENEPSNRTGSETGLYRRLSVPPRKQLLLPPDSSHGAQSLPVKKVRRVEDALNGDGSRRSGASEVGNQSEDESRDWEVETPSPVKADRIRLERPDTPPSARAKNGSISLLRGVIANALRRRDGSGNSGNSEAILMVV</sequence>
<dbReference type="EMBL" id="JAVRQU010000001">
    <property type="protein sequence ID" value="KAK5708017.1"/>
    <property type="molecule type" value="Genomic_DNA"/>
</dbReference>
<organism evidence="2 3">
    <name type="scientific">Elasticomyces elasticus</name>
    <dbReference type="NCBI Taxonomy" id="574655"/>
    <lineage>
        <taxon>Eukaryota</taxon>
        <taxon>Fungi</taxon>
        <taxon>Dikarya</taxon>
        <taxon>Ascomycota</taxon>
        <taxon>Pezizomycotina</taxon>
        <taxon>Dothideomycetes</taxon>
        <taxon>Dothideomycetidae</taxon>
        <taxon>Mycosphaerellales</taxon>
        <taxon>Teratosphaeriaceae</taxon>
        <taxon>Elasticomyces</taxon>
    </lineage>
</organism>
<accession>A0AAN7ZQY2</accession>
<dbReference type="Proteomes" id="UP001310594">
    <property type="component" value="Unassembled WGS sequence"/>
</dbReference>
<evidence type="ECO:0000313" key="2">
    <source>
        <dbReference type="EMBL" id="KAK5708017.1"/>
    </source>
</evidence>
<dbReference type="AlphaFoldDB" id="A0AAN7ZQY2"/>
<reference evidence="2" key="1">
    <citation type="submission" date="2023-08" db="EMBL/GenBank/DDBJ databases">
        <title>Black Yeasts Isolated from many extreme environments.</title>
        <authorList>
            <person name="Coleine C."/>
            <person name="Stajich J.E."/>
            <person name="Selbmann L."/>
        </authorList>
    </citation>
    <scope>NUCLEOTIDE SEQUENCE</scope>
    <source>
        <strain evidence="2">CCFEE 5810</strain>
    </source>
</reference>
<gene>
    <name evidence="2" type="ORF">LTR97_000557</name>
</gene>
<evidence type="ECO:0000313" key="3">
    <source>
        <dbReference type="Proteomes" id="UP001310594"/>
    </source>
</evidence>
<protein>
    <submittedName>
        <fullName evidence="2">Uncharacterized protein</fullName>
    </submittedName>
</protein>